<evidence type="ECO:0000313" key="3">
    <source>
        <dbReference type="Proteomes" id="UP000747542"/>
    </source>
</evidence>
<reference evidence="2" key="1">
    <citation type="journal article" date="2021" name="Sci. Adv.">
        <title>The American lobster genome reveals insights on longevity, neural, and immune adaptations.</title>
        <authorList>
            <person name="Polinski J.M."/>
            <person name="Zimin A.V."/>
            <person name="Clark K.F."/>
            <person name="Kohn A.B."/>
            <person name="Sadowski N."/>
            <person name="Timp W."/>
            <person name="Ptitsyn A."/>
            <person name="Khanna P."/>
            <person name="Romanova D.Y."/>
            <person name="Williams P."/>
            <person name="Greenwood S.J."/>
            <person name="Moroz L.L."/>
            <person name="Walt D.R."/>
            <person name="Bodnar A.G."/>
        </authorList>
    </citation>
    <scope>NUCLEOTIDE SEQUENCE</scope>
    <source>
        <strain evidence="2">GMGI-L3</strain>
    </source>
</reference>
<dbReference type="Proteomes" id="UP000747542">
    <property type="component" value="Unassembled WGS sequence"/>
</dbReference>
<evidence type="ECO:0000313" key="2">
    <source>
        <dbReference type="EMBL" id="KAG7166843.1"/>
    </source>
</evidence>
<evidence type="ECO:0000256" key="1">
    <source>
        <dbReference type="SAM" id="MobiDB-lite"/>
    </source>
</evidence>
<name>A0A8J5K562_HOMAM</name>
<protein>
    <submittedName>
        <fullName evidence="2">Uncharacterized protein</fullName>
    </submittedName>
</protein>
<keyword evidence="3" id="KW-1185">Reference proteome</keyword>
<comment type="caution">
    <text evidence="2">The sequence shown here is derived from an EMBL/GenBank/DDBJ whole genome shotgun (WGS) entry which is preliminary data.</text>
</comment>
<dbReference type="AlphaFoldDB" id="A0A8J5K562"/>
<feature type="region of interest" description="Disordered" evidence="1">
    <location>
        <begin position="16"/>
        <end position="46"/>
    </location>
</feature>
<organism evidence="2 3">
    <name type="scientific">Homarus americanus</name>
    <name type="common">American lobster</name>
    <dbReference type="NCBI Taxonomy" id="6706"/>
    <lineage>
        <taxon>Eukaryota</taxon>
        <taxon>Metazoa</taxon>
        <taxon>Ecdysozoa</taxon>
        <taxon>Arthropoda</taxon>
        <taxon>Crustacea</taxon>
        <taxon>Multicrustacea</taxon>
        <taxon>Malacostraca</taxon>
        <taxon>Eumalacostraca</taxon>
        <taxon>Eucarida</taxon>
        <taxon>Decapoda</taxon>
        <taxon>Pleocyemata</taxon>
        <taxon>Astacidea</taxon>
        <taxon>Nephropoidea</taxon>
        <taxon>Nephropidae</taxon>
        <taxon>Homarus</taxon>
    </lineage>
</organism>
<dbReference type="EMBL" id="JAHLQT010022185">
    <property type="protein sequence ID" value="KAG7166843.1"/>
    <property type="molecule type" value="Genomic_DNA"/>
</dbReference>
<sequence length="98" mass="9382">MSCVIQNLSVSTCETGGADVAGGGGLRPSSLRSGGDTSGRIDEPLPPLLPAAECGGDTGPGDTLPLCARSRAVPVDLMMATGLAMGGGGGGGSIEPVV</sequence>
<accession>A0A8J5K562</accession>
<gene>
    <name evidence="2" type="ORF">Hamer_G010517</name>
</gene>
<proteinExistence type="predicted"/>